<gene>
    <name evidence="12" type="ORF">NXF25_015547</name>
</gene>
<dbReference type="GO" id="GO:0019841">
    <property type="term" value="F:retinol binding"/>
    <property type="evidence" value="ECO:0007669"/>
    <property type="project" value="UniProtKB-KW"/>
</dbReference>
<feature type="transmembrane region" description="Helical" evidence="11">
    <location>
        <begin position="190"/>
        <end position="208"/>
    </location>
</feature>
<dbReference type="GO" id="GO:0005886">
    <property type="term" value="C:plasma membrane"/>
    <property type="evidence" value="ECO:0007669"/>
    <property type="project" value="UniProtKB-SubCell"/>
</dbReference>
<dbReference type="PANTHER" id="PTHR21444">
    <property type="entry name" value="COILED-COIL DOMAIN-CONTAINING PROTEIN 180"/>
    <property type="match status" value="1"/>
</dbReference>
<dbReference type="GO" id="GO:0071939">
    <property type="term" value="P:vitamin A import into cell"/>
    <property type="evidence" value="ECO:0007669"/>
    <property type="project" value="TreeGrafter"/>
</dbReference>
<keyword evidence="5 11" id="KW-0812">Transmembrane</keyword>
<dbReference type="Pfam" id="PF14752">
    <property type="entry name" value="RBP_receptor"/>
    <property type="match status" value="1"/>
</dbReference>
<sequence>MVRLLEILHGSRYYLDLIAWEIKANREMSSQEKLRDGLELTGNFADEDNWYIYEPIGNPNDMASDIIPDCQLTVPFDLYHCSMAPISLVILLVLSLLVKRKKLHPDFWKGVPGLLSPMNFLEETQNKGLAIAVFGILFSSLCVLLLDNDPLPFISNSSIQNREYWKMLALLYYPAFYYPLLACATVQHRVGYLLGCLLSWCHCVLYIWQKVECPQSPKIYRYYSLLSYLPIILCLAMLSLWYPMKLVESFKGDAKMATEKVPGSSYYEDYLKHILTKRIPKKSINGVKPRRLSSLQSYLRTFVYTPQKGFQIPLKLALSLAMAVIAVYQVALLLLASFIPNIQIVRAGMTKEMTALFVQFGIIPSKNPASIPGDKELATAKHYIWSLEVCFISSLVVSCMVTFCMLLKSMGNHRTNLRCLYRGAVEKVFYRSCKLQPSQQSLVCWMQFTGFQISFACLALLIQHIVFFICIVCFTFLIVVPLQSGSNMHLFKIVVNLWPFWLTLIVSFIAQNLLVHYYFLERDHLPRELTNRRAFYIVTYMFFPINVLLGLMAGIWRMVISALYNIVHFCQLDGSLLSHGVERFDPGYRTYCQYLKIEVSQSHPVMKAFCLLLLRWQSDQNMQTLQLRDAEEGIKLMKTTSSAPKASKGQQNRVRWCLAYTLINNPSLLPYRKGALVDATANGTKGSLTRP</sequence>
<keyword evidence="10" id="KW-0675">Receptor</keyword>
<feature type="transmembrane region" description="Helical" evidence="11">
    <location>
        <begin position="500"/>
        <end position="520"/>
    </location>
</feature>
<evidence type="ECO:0000256" key="6">
    <source>
        <dbReference type="ARBA" id="ARBA00022893"/>
    </source>
</evidence>
<evidence type="ECO:0000256" key="4">
    <source>
        <dbReference type="ARBA" id="ARBA00022475"/>
    </source>
</evidence>
<dbReference type="GO" id="GO:0038023">
    <property type="term" value="F:signaling receptor activity"/>
    <property type="evidence" value="ECO:0007669"/>
    <property type="project" value="InterPro"/>
</dbReference>
<keyword evidence="7 11" id="KW-1133">Transmembrane helix</keyword>
<evidence type="ECO:0000313" key="12">
    <source>
        <dbReference type="EMBL" id="KAK9393884.1"/>
    </source>
</evidence>
<accession>A0AAW1AVS6</accession>
<evidence type="ECO:0000256" key="7">
    <source>
        <dbReference type="ARBA" id="ARBA00022989"/>
    </source>
</evidence>
<feature type="transmembrane region" description="Helical" evidence="11">
    <location>
        <begin position="316"/>
        <end position="339"/>
    </location>
</feature>
<evidence type="ECO:0000256" key="3">
    <source>
        <dbReference type="ARBA" id="ARBA00022448"/>
    </source>
</evidence>
<dbReference type="GO" id="GO:0034632">
    <property type="term" value="F:retinol transmembrane transporter activity"/>
    <property type="evidence" value="ECO:0007669"/>
    <property type="project" value="InterPro"/>
</dbReference>
<evidence type="ECO:0000256" key="5">
    <source>
        <dbReference type="ARBA" id="ARBA00022692"/>
    </source>
</evidence>
<evidence type="ECO:0000256" key="11">
    <source>
        <dbReference type="SAM" id="Phobius"/>
    </source>
</evidence>
<feature type="transmembrane region" description="Helical" evidence="11">
    <location>
        <begin position="128"/>
        <end position="146"/>
    </location>
</feature>
<organism evidence="12 13">
    <name type="scientific">Crotalus adamanteus</name>
    <name type="common">Eastern diamondback rattlesnake</name>
    <dbReference type="NCBI Taxonomy" id="8729"/>
    <lineage>
        <taxon>Eukaryota</taxon>
        <taxon>Metazoa</taxon>
        <taxon>Chordata</taxon>
        <taxon>Craniata</taxon>
        <taxon>Vertebrata</taxon>
        <taxon>Euteleostomi</taxon>
        <taxon>Lepidosauria</taxon>
        <taxon>Squamata</taxon>
        <taxon>Bifurcata</taxon>
        <taxon>Unidentata</taxon>
        <taxon>Episquamata</taxon>
        <taxon>Toxicofera</taxon>
        <taxon>Serpentes</taxon>
        <taxon>Colubroidea</taxon>
        <taxon>Viperidae</taxon>
        <taxon>Crotalinae</taxon>
        <taxon>Crotalus</taxon>
    </lineage>
</organism>
<feature type="transmembrane region" description="Helical" evidence="11">
    <location>
        <begin position="534"/>
        <end position="556"/>
    </location>
</feature>
<keyword evidence="3" id="KW-0813">Transport</keyword>
<evidence type="ECO:0000256" key="9">
    <source>
        <dbReference type="ARBA" id="ARBA00023136"/>
    </source>
</evidence>
<name>A0AAW1AVS6_CROAD</name>
<evidence type="ECO:0000256" key="1">
    <source>
        <dbReference type="ARBA" id="ARBA00004651"/>
    </source>
</evidence>
<keyword evidence="4" id="KW-1003">Cell membrane</keyword>
<comment type="caution">
    <text evidence="12">The sequence shown here is derived from an EMBL/GenBank/DDBJ whole genome shotgun (WGS) entry which is preliminary data.</text>
</comment>
<dbReference type="GO" id="GO:0016918">
    <property type="term" value="F:retinal binding"/>
    <property type="evidence" value="ECO:0007669"/>
    <property type="project" value="UniProtKB-KW"/>
</dbReference>
<evidence type="ECO:0000313" key="13">
    <source>
        <dbReference type="Proteomes" id="UP001474421"/>
    </source>
</evidence>
<keyword evidence="6" id="KW-0845">Vitamin A</keyword>
<keyword evidence="13" id="KW-1185">Reference proteome</keyword>
<dbReference type="AlphaFoldDB" id="A0AAW1AVS6"/>
<comment type="subcellular location">
    <subcellularLocation>
        <location evidence="1">Cell membrane</location>
        <topology evidence="1">Multi-pass membrane protein</topology>
    </subcellularLocation>
</comment>
<reference evidence="12 13" key="1">
    <citation type="journal article" date="2024" name="Proc. Natl. Acad. Sci. U.S.A.">
        <title>The genetic regulatory architecture and epigenomic basis for age-related changes in rattlesnake venom.</title>
        <authorList>
            <person name="Hogan M.P."/>
            <person name="Holding M.L."/>
            <person name="Nystrom G.S."/>
            <person name="Colston T.J."/>
            <person name="Bartlett D.A."/>
            <person name="Mason A.J."/>
            <person name="Ellsworth S.A."/>
            <person name="Rautsaw R.M."/>
            <person name="Lawrence K.C."/>
            <person name="Strickland J.L."/>
            <person name="He B."/>
            <person name="Fraser P."/>
            <person name="Margres M.J."/>
            <person name="Gilbert D.M."/>
            <person name="Gibbs H.L."/>
            <person name="Parkinson C.L."/>
            <person name="Rokyta D.R."/>
        </authorList>
    </citation>
    <scope>NUCLEOTIDE SEQUENCE [LARGE SCALE GENOMIC DNA]</scope>
    <source>
        <strain evidence="12">DRR0105</strain>
    </source>
</reference>
<feature type="transmembrane region" description="Helical" evidence="11">
    <location>
        <begin position="383"/>
        <end position="407"/>
    </location>
</feature>
<evidence type="ECO:0000256" key="2">
    <source>
        <dbReference type="ARBA" id="ARBA00014411"/>
    </source>
</evidence>
<keyword evidence="9 11" id="KW-0472">Membrane</keyword>
<dbReference type="Proteomes" id="UP001474421">
    <property type="component" value="Unassembled WGS sequence"/>
</dbReference>
<keyword evidence="8" id="KW-0683">Retinol-binding</keyword>
<proteinExistence type="predicted"/>
<protein>
    <recommendedName>
        <fullName evidence="2">Receptor for retinol uptake STRA6</fullName>
    </recommendedName>
</protein>
<dbReference type="EMBL" id="JAOTOJ010000012">
    <property type="protein sequence ID" value="KAK9393884.1"/>
    <property type="molecule type" value="Genomic_DNA"/>
</dbReference>
<evidence type="ECO:0000256" key="10">
    <source>
        <dbReference type="ARBA" id="ARBA00023170"/>
    </source>
</evidence>
<dbReference type="InterPro" id="IPR026612">
    <property type="entry name" value="STRA6-like"/>
</dbReference>
<feature type="transmembrane region" description="Helical" evidence="11">
    <location>
        <begin position="455"/>
        <end position="480"/>
    </location>
</feature>
<feature type="transmembrane region" description="Helical" evidence="11">
    <location>
        <begin position="166"/>
        <end position="183"/>
    </location>
</feature>
<feature type="transmembrane region" description="Helical" evidence="11">
    <location>
        <begin position="220"/>
        <end position="242"/>
    </location>
</feature>
<dbReference type="PANTHER" id="PTHR21444:SF16">
    <property type="entry name" value="RECEPTOR FOR RETINOL UPTAKE STRA6"/>
    <property type="match status" value="1"/>
</dbReference>
<evidence type="ECO:0000256" key="8">
    <source>
        <dbReference type="ARBA" id="ARBA00023072"/>
    </source>
</evidence>
<feature type="transmembrane region" description="Helical" evidence="11">
    <location>
        <begin position="78"/>
        <end position="98"/>
    </location>
</feature>